<dbReference type="Proteomes" id="UP000652761">
    <property type="component" value="Unassembled WGS sequence"/>
</dbReference>
<dbReference type="AlphaFoldDB" id="A0A843WWX3"/>
<evidence type="ECO:0000313" key="3">
    <source>
        <dbReference type="Proteomes" id="UP000652761"/>
    </source>
</evidence>
<proteinExistence type="predicted"/>
<evidence type="ECO:0000256" key="1">
    <source>
        <dbReference type="SAM" id="MobiDB-lite"/>
    </source>
</evidence>
<feature type="region of interest" description="Disordered" evidence="1">
    <location>
        <begin position="1"/>
        <end position="76"/>
    </location>
</feature>
<feature type="compositionally biased region" description="Polar residues" evidence="1">
    <location>
        <begin position="57"/>
        <end position="76"/>
    </location>
</feature>
<evidence type="ECO:0000313" key="2">
    <source>
        <dbReference type="EMBL" id="MQM10998.1"/>
    </source>
</evidence>
<name>A0A843WWX3_COLES</name>
<comment type="caution">
    <text evidence="2">The sequence shown here is derived from an EMBL/GenBank/DDBJ whole genome shotgun (WGS) entry which is preliminary data.</text>
</comment>
<reference evidence="2" key="1">
    <citation type="submission" date="2017-07" db="EMBL/GenBank/DDBJ databases">
        <title>Taro Niue Genome Assembly and Annotation.</title>
        <authorList>
            <person name="Atibalentja N."/>
            <person name="Keating K."/>
            <person name="Fields C.J."/>
        </authorList>
    </citation>
    <scope>NUCLEOTIDE SEQUENCE</scope>
    <source>
        <strain evidence="2">Niue_2</strain>
        <tissue evidence="2">Leaf</tissue>
    </source>
</reference>
<organism evidence="2 3">
    <name type="scientific">Colocasia esculenta</name>
    <name type="common">Wild taro</name>
    <name type="synonym">Arum esculentum</name>
    <dbReference type="NCBI Taxonomy" id="4460"/>
    <lineage>
        <taxon>Eukaryota</taxon>
        <taxon>Viridiplantae</taxon>
        <taxon>Streptophyta</taxon>
        <taxon>Embryophyta</taxon>
        <taxon>Tracheophyta</taxon>
        <taxon>Spermatophyta</taxon>
        <taxon>Magnoliopsida</taxon>
        <taxon>Liliopsida</taxon>
        <taxon>Araceae</taxon>
        <taxon>Aroideae</taxon>
        <taxon>Colocasieae</taxon>
        <taxon>Colocasia</taxon>
    </lineage>
</organism>
<protein>
    <submittedName>
        <fullName evidence="2">Uncharacterized protein</fullName>
    </submittedName>
</protein>
<accession>A0A843WWX3</accession>
<dbReference type="EMBL" id="NMUH01004839">
    <property type="protein sequence ID" value="MQM10998.1"/>
    <property type="molecule type" value="Genomic_DNA"/>
</dbReference>
<keyword evidence="3" id="KW-1185">Reference proteome</keyword>
<sequence length="76" mass="8324">MLGQGQPSARRSHMPHNGFHVDNRRMKQGPKITGPWQPRSSRFDRKVTAPNPAGISVTPNEIGGSSSSHIRVPNTI</sequence>
<gene>
    <name evidence="2" type="ORF">Taro_043895</name>
</gene>